<proteinExistence type="predicted"/>
<name>A0ABS3A037_9VIBR</name>
<dbReference type="RefSeq" id="WP_206369411.1">
    <property type="nucleotide sequence ID" value="NZ_CAWPTM010000123.1"/>
</dbReference>
<accession>A0ABS3A037</accession>
<evidence type="ECO:0008006" key="6">
    <source>
        <dbReference type="Google" id="ProtNLM"/>
    </source>
</evidence>
<feature type="compositionally biased region" description="Polar residues" evidence="1">
    <location>
        <begin position="38"/>
        <end position="49"/>
    </location>
</feature>
<dbReference type="EMBL" id="JAFHLB010000006">
    <property type="protein sequence ID" value="MBN3577380.1"/>
    <property type="molecule type" value="Genomic_DNA"/>
</dbReference>
<comment type="caution">
    <text evidence="4">The sequence shown here is derived from an EMBL/GenBank/DDBJ whole genome shotgun (WGS) entry which is preliminary data.</text>
</comment>
<protein>
    <recommendedName>
        <fullName evidence="6">PatG domain-containing protein</fullName>
    </recommendedName>
</protein>
<evidence type="ECO:0000313" key="5">
    <source>
        <dbReference type="Proteomes" id="UP000779070"/>
    </source>
</evidence>
<evidence type="ECO:0000259" key="2">
    <source>
        <dbReference type="Pfam" id="PF18047"/>
    </source>
</evidence>
<feature type="domain" description="PatG" evidence="2">
    <location>
        <begin position="98"/>
        <end position="223"/>
    </location>
</feature>
<dbReference type="InterPro" id="IPR040636">
    <property type="entry name" value="PatG_C"/>
</dbReference>
<feature type="compositionally biased region" description="Polar residues" evidence="1">
    <location>
        <begin position="63"/>
        <end position="80"/>
    </location>
</feature>
<evidence type="ECO:0000259" key="3">
    <source>
        <dbReference type="Pfam" id="PF18065"/>
    </source>
</evidence>
<organism evidence="4 5">
    <name type="scientific">Vibrio neptunius</name>
    <dbReference type="NCBI Taxonomy" id="170651"/>
    <lineage>
        <taxon>Bacteria</taxon>
        <taxon>Pseudomonadati</taxon>
        <taxon>Pseudomonadota</taxon>
        <taxon>Gammaproteobacteria</taxon>
        <taxon>Vibrionales</taxon>
        <taxon>Vibrionaceae</taxon>
        <taxon>Vibrio</taxon>
    </lineage>
</organism>
<gene>
    <name evidence="4" type="ORF">JYA62_06800</name>
</gene>
<evidence type="ECO:0000313" key="4">
    <source>
        <dbReference type="EMBL" id="MBN3577380.1"/>
    </source>
</evidence>
<feature type="region of interest" description="Disordered" evidence="1">
    <location>
        <begin position="1"/>
        <end position="86"/>
    </location>
</feature>
<dbReference type="Proteomes" id="UP000779070">
    <property type="component" value="Unassembled WGS sequence"/>
</dbReference>
<feature type="compositionally biased region" description="Basic and acidic residues" evidence="1">
    <location>
        <begin position="51"/>
        <end position="62"/>
    </location>
</feature>
<sequence>MSPSEQLEQLIPAEDASVTEGFNTAAHAEPEAEPAADLSTQATSQQTNGKEMLESVEGHDQSQGDLGSSLVPTAEQSVNSDEPEAVIQRQYRSRDNDYVYAVGVLKPEFPNQGLLEAFYSAAQNLNVSEYDYYAVLNHVEGNNHRPYFYIAEQIKWVLSIHDKETYQLQPRSKAELMCFIQALKPPENSLLSVLSTVVGVVDDGASATGSDNEETGLTKVVCNHLFSQTLDSLHDMLQKQTGVNTSVIQDVLKGLEYQPNQGRSDFSRAKNYLAYRYPELYLTTHTMQKDEGTSVAGYFLQDVNASYSDLASPHVIVDLTFSYKNKGRDNGHPPEVYFHCSVDVTHQFPFVNTQLQKYMPLTLMAG</sequence>
<evidence type="ECO:0000256" key="1">
    <source>
        <dbReference type="SAM" id="MobiDB-lite"/>
    </source>
</evidence>
<keyword evidence="5" id="KW-1185">Reference proteome</keyword>
<dbReference type="Pfam" id="PF18047">
    <property type="entry name" value="PatG_D"/>
    <property type="match status" value="1"/>
</dbReference>
<dbReference type="Pfam" id="PF18065">
    <property type="entry name" value="PatG_C"/>
    <property type="match status" value="1"/>
</dbReference>
<dbReference type="InterPro" id="IPR040483">
    <property type="entry name" value="PatG_dom"/>
</dbReference>
<reference evidence="4 5" key="1">
    <citation type="submission" date="2021-02" db="EMBL/GenBank/DDBJ databases">
        <title>Draft Genome Sequences of 5 Vibrio neptunius Strains Isolated From of Bivalve Hatcheries.</title>
        <authorList>
            <person name="Galvis F."/>
            <person name="Barja J.L."/>
            <person name="Lemos M.L."/>
            <person name="Balado M."/>
        </authorList>
    </citation>
    <scope>NUCLEOTIDE SEQUENCE [LARGE SCALE GENOMIC DNA]</scope>
    <source>
        <strain evidence="4 5">PP-145.98</strain>
    </source>
</reference>
<feature type="domain" description="PatG C-terminal" evidence="3">
    <location>
        <begin position="239"/>
        <end position="358"/>
    </location>
</feature>